<evidence type="ECO:0000259" key="4">
    <source>
        <dbReference type="SMART" id="SM00479"/>
    </source>
</evidence>
<dbReference type="GO" id="GO:0005829">
    <property type="term" value="C:cytosol"/>
    <property type="evidence" value="ECO:0007669"/>
    <property type="project" value="TreeGrafter"/>
</dbReference>
<keyword evidence="6" id="KW-1185">Reference proteome</keyword>
<sequence>MIANLNSRWRALRSKQPLYQSFYRHRPLPLHLDYRQLPMLALDLELTGLTVGEDQIVEIGAVAIDNGKIDMATALDVAVTIDGSVGDSATIHGIRDVDLATAVSLKTALISLLPLLQGRVLVCHHAPLDLAFLAKGYHDCLGESLPLVAIDTLLIERGRLARQSQPMGSSELQLNHCRMRYQLPSYDGHHALCDAIACAELLLAQAAQISGRGRLPGKALLRR</sequence>
<dbReference type="Gene3D" id="3.30.420.10">
    <property type="entry name" value="Ribonuclease H-like superfamily/Ribonuclease H"/>
    <property type="match status" value="1"/>
</dbReference>
<dbReference type="InterPro" id="IPR036397">
    <property type="entry name" value="RNaseH_sf"/>
</dbReference>
<accession>A0A6H1UE06</accession>
<protein>
    <submittedName>
        <fullName evidence="5">3'-5' exonuclease</fullName>
    </submittedName>
</protein>
<dbReference type="InterPro" id="IPR013520">
    <property type="entry name" value="Ribonucl_H"/>
</dbReference>
<reference evidence="5 6" key="1">
    <citation type="submission" date="2020-04" db="EMBL/GenBank/DDBJ databases">
        <title>Ferrimonas sp. S7 isolated from sea water.</title>
        <authorList>
            <person name="Bae S.S."/>
            <person name="Baek K."/>
        </authorList>
    </citation>
    <scope>NUCLEOTIDE SEQUENCE [LARGE SCALE GENOMIC DNA]</scope>
    <source>
        <strain evidence="5 6">S7</strain>
    </source>
</reference>
<dbReference type="PANTHER" id="PTHR30231:SF4">
    <property type="entry name" value="PROTEIN NEN2"/>
    <property type="match status" value="1"/>
</dbReference>
<dbReference type="GO" id="GO:0006259">
    <property type="term" value="P:DNA metabolic process"/>
    <property type="evidence" value="ECO:0007669"/>
    <property type="project" value="UniProtKB-ARBA"/>
</dbReference>
<dbReference type="GO" id="GO:0003676">
    <property type="term" value="F:nucleic acid binding"/>
    <property type="evidence" value="ECO:0007669"/>
    <property type="project" value="InterPro"/>
</dbReference>
<dbReference type="Pfam" id="PF00929">
    <property type="entry name" value="RNase_T"/>
    <property type="match status" value="1"/>
</dbReference>
<dbReference type="RefSeq" id="WP_168660120.1">
    <property type="nucleotide sequence ID" value="NZ_CP051180.1"/>
</dbReference>
<dbReference type="Proteomes" id="UP000501602">
    <property type="component" value="Chromosome"/>
</dbReference>
<dbReference type="CDD" id="cd06127">
    <property type="entry name" value="DEDDh"/>
    <property type="match status" value="1"/>
</dbReference>
<gene>
    <name evidence="5" type="ORF">HER31_08225</name>
</gene>
<evidence type="ECO:0000256" key="1">
    <source>
        <dbReference type="ARBA" id="ARBA00022722"/>
    </source>
</evidence>
<dbReference type="AlphaFoldDB" id="A0A6H1UE06"/>
<proteinExistence type="predicted"/>
<evidence type="ECO:0000313" key="6">
    <source>
        <dbReference type="Proteomes" id="UP000501602"/>
    </source>
</evidence>
<keyword evidence="3 5" id="KW-0269">Exonuclease</keyword>
<feature type="domain" description="Exonuclease" evidence="4">
    <location>
        <begin position="38"/>
        <end position="211"/>
    </location>
</feature>
<dbReference type="EMBL" id="CP051180">
    <property type="protein sequence ID" value="QIZ76859.1"/>
    <property type="molecule type" value="Genomic_DNA"/>
</dbReference>
<dbReference type="KEGG" id="fes:HER31_08225"/>
<dbReference type="GO" id="GO:0008408">
    <property type="term" value="F:3'-5' exonuclease activity"/>
    <property type="evidence" value="ECO:0007669"/>
    <property type="project" value="TreeGrafter"/>
</dbReference>
<dbReference type="SMART" id="SM00479">
    <property type="entry name" value="EXOIII"/>
    <property type="match status" value="1"/>
</dbReference>
<evidence type="ECO:0000313" key="5">
    <source>
        <dbReference type="EMBL" id="QIZ76859.1"/>
    </source>
</evidence>
<name>A0A6H1UE06_9GAMM</name>
<organism evidence="5 6">
    <name type="scientific">Ferrimonas lipolytica</name>
    <dbReference type="NCBI Taxonomy" id="2724191"/>
    <lineage>
        <taxon>Bacteria</taxon>
        <taxon>Pseudomonadati</taxon>
        <taxon>Pseudomonadota</taxon>
        <taxon>Gammaproteobacteria</taxon>
        <taxon>Alteromonadales</taxon>
        <taxon>Ferrimonadaceae</taxon>
        <taxon>Ferrimonas</taxon>
    </lineage>
</organism>
<evidence type="ECO:0000256" key="2">
    <source>
        <dbReference type="ARBA" id="ARBA00022801"/>
    </source>
</evidence>
<keyword evidence="2" id="KW-0378">Hydrolase</keyword>
<evidence type="ECO:0000256" key="3">
    <source>
        <dbReference type="ARBA" id="ARBA00022839"/>
    </source>
</evidence>
<dbReference type="SUPFAM" id="SSF53098">
    <property type="entry name" value="Ribonuclease H-like"/>
    <property type="match status" value="1"/>
</dbReference>
<keyword evidence="1" id="KW-0540">Nuclease</keyword>
<dbReference type="PANTHER" id="PTHR30231">
    <property type="entry name" value="DNA POLYMERASE III SUBUNIT EPSILON"/>
    <property type="match status" value="1"/>
</dbReference>
<dbReference type="InterPro" id="IPR012337">
    <property type="entry name" value="RNaseH-like_sf"/>
</dbReference>